<dbReference type="Proteomes" id="UP000002508">
    <property type="component" value="Chromosome"/>
</dbReference>
<keyword evidence="4" id="KW-0808">Transferase</keyword>
<protein>
    <recommendedName>
        <fullName evidence="11">Glycosyltransferase RgtA/B/C/D-like domain-containing protein</fullName>
    </recommendedName>
</protein>
<feature type="transmembrane region" description="Helical" evidence="8">
    <location>
        <begin position="96"/>
        <end position="118"/>
    </location>
</feature>
<reference evidence="9" key="1">
    <citation type="submission" date="2008-12" db="EMBL/GenBank/DDBJ databases">
        <title>Complete sequence of Chloroflexus aggregans DSM 9485.</title>
        <authorList>
            <consortium name="US DOE Joint Genome Institute"/>
            <person name="Lucas S."/>
            <person name="Copeland A."/>
            <person name="Lapidus A."/>
            <person name="Glavina del Rio T."/>
            <person name="Dalin E."/>
            <person name="Tice H."/>
            <person name="Pitluck S."/>
            <person name="Foster B."/>
            <person name="Larimer F."/>
            <person name="Land M."/>
            <person name="Hauser L."/>
            <person name="Kyrpides N."/>
            <person name="Mikhailova N."/>
            <person name="Bryant D."/>
            <person name="Richardson P."/>
        </authorList>
    </citation>
    <scope>NUCLEOTIDE SEQUENCE</scope>
    <source>
        <strain evidence="9">DSM 9485</strain>
    </source>
</reference>
<dbReference type="GO" id="GO:0009103">
    <property type="term" value="P:lipopolysaccharide biosynthetic process"/>
    <property type="evidence" value="ECO:0007669"/>
    <property type="project" value="UniProtKB-ARBA"/>
</dbReference>
<feature type="transmembrane region" description="Helical" evidence="8">
    <location>
        <begin position="215"/>
        <end position="240"/>
    </location>
</feature>
<dbReference type="OrthoDB" id="9125015at2"/>
<feature type="transmembrane region" description="Helical" evidence="8">
    <location>
        <begin position="381"/>
        <end position="401"/>
    </location>
</feature>
<dbReference type="EMBL" id="CP001337">
    <property type="protein sequence ID" value="ACL23503.1"/>
    <property type="molecule type" value="Genomic_DNA"/>
</dbReference>
<feature type="transmembrane region" description="Helical" evidence="8">
    <location>
        <begin position="347"/>
        <end position="369"/>
    </location>
</feature>
<organism evidence="9 10">
    <name type="scientific">Chloroflexus aggregans (strain MD-66 / DSM 9485)</name>
    <dbReference type="NCBI Taxonomy" id="326427"/>
    <lineage>
        <taxon>Bacteria</taxon>
        <taxon>Bacillati</taxon>
        <taxon>Chloroflexota</taxon>
        <taxon>Chloroflexia</taxon>
        <taxon>Chloroflexales</taxon>
        <taxon>Chloroflexineae</taxon>
        <taxon>Chloroflexaceae</taxon>
        <taxon>Chloroflexus</taxon>
    </lineage>
</organism>
<evidence type="ECO:0000313" key="9">
    <source>
        <dbReference type="EMBL" id="ACL23503.1"/>
    </source>
</evidence>
<dbReference type="GO" id="GO:0005886">
    <property type="term" value="C:plasma membrane"/>
    <property type="evidence" value="ECO:0007669"/>
    <property type="project" value="UniProtKB-SubCell"/>
</dbReference>
<evidence type="ECO:0000313" key="10">
    <source>
        <dbReference type="Proteomes" id="UP000002508"/>
    </source>
</evidence>
<evidence type="ECO:0000256" key="3">
    <source>
        <dbReference type="ARBA" id="ARBA00022676"/>
    </source>
</evidence>
<dbReference type="HOGENOM" id="CLU_549695_0_0_0"/>
<dbReference type="KEGG" id="cag:Cagg_0564"/>
<keyword evidence="7 8" id="KW-0472">Membrane</keyword>
<feature type="transmembrane region" description="Helical" evidence="8">
    <location>
        <begin position="323"/>
        <end position="341"/>
    </location>
</feature>
<evidence type="ECO:0000256" key="8">
    <source>
        <dbReference type="SAM" id="Phobius"/>
    </source>
</evidence>
<dbReference type="PANTHER" id="PTHR33908:SF11">
    <property type="entry name" value="MEMBRANE PROTEIN"/>
    <property type="match status" value="1"/>
</dbReference>
<keyword evidence="3" id="KW-0328">Glycosyltransferase</keyword>
<gene>
    <name evidence="9" type="ordered locus">Cagg_0564</name>
</gene>
<dbReference type="PANTHER" id="PTHR33908">
    <property type="entry name" value="MANNOSYLTRANSFERASE YKCB-RELATED"/>
    <property type="match status" value="1"/>
</dbReference>
<dbReference type="InterPro" id="IPR050297">
    <property type="entry name" value="LipidA_mod_glycosyltrf_83"/>
</dbReference>
<dbReference type="GO" id="GO:0016763">
    <property type="term" value="F:pentosyltransferase activity"/>
    <property type="evidence" value="ECO:0007669"/>
    <property type="project" value="TreeGrafter"/>
</dbReference>
<keyword evidence="10" id="KW-1185">Reference proteome</keyword>
<feature type="transmembrane region" description="Helical" evidence="8">
    <location>
        <begin position="283"/>
        <end position="302"/>
    </location>
</feature>
<evidence type="ECO:0000256" key="7">
    <source>
        <dbReference type="ARBA" id="ARBA00023136"/>
    </source>
</evidence>
<dbReference type="AlphaFoldDB" id="B8G497"/>
<comment type="subcellular location">
    <subcellularLocation>
        <location evidence="1">Cell membrane</location>
        <topology evidence="1">Multi-pass membrane protein</topology>
    </subcellularLocation>
</comment>
<keyword evidence="6 8" id="KW-1133">Transmembrane helix</keyword>
<dbReference type="STRING" id="326427.Cagg_0564"/>
<feature type="transmembrane region" description="Helical" evidence="8">
    <location>
        <begin position="12"/>
        <end position="31"/>
    </location>
</feature>
<evidence type="ECO:0000256" key="6">
    <source>
        <dbReference type="ARBA" id="ARBA00022989"/>
    </source>
</evidence>
<accession>B8G497</accession>
<sequence>MNTSKLRGPLDTQLIIVGILVGLAIRLWIAWQPTDELSWRANADDAYYYFKLAQHLGSGVGATFDGVNLTNGFHPLYALLLVPIFQYAGSDIDLGVHLALTLVALVSSVTAWPIYLAGKYVHSPLAGTIGALTHLLNPWVVILTMTGVESAVYVCCFAWTVMVYVRWRSHKQSLRGIVLIGLPAGLTVMARSEGMFLLAGIILDRLVVDRHVPGRAVAFAVLSGLFTTIVCLPWVCWSVFQFGSPLQISASAIMLHNYAAMPADAVAAFEWYVGRVFWFLPRYGYKILLFNLPLVLLFGFVIGRSWLTRQRSLKIAWSSVSQYQFLILPFMCITAYYNLVLLHQQHWYFNALVLIFTLIGASLGAEAMLRSENVVYLQQTYQRIATSILCALFVIVIVLMWQRGVYPNQKDWSILGRQIASTDLRYERLGATDNGIVGFFCRCTMVNLDGVMNNAAVAYYRVHGYKEESILQFAREQHVAYIWDVGYWDFMPLDPDQVQIVRRIQFAAGTLYQIR</sequence>
<evidence type="ECO:0008006" key="11">
    <source>
        <dbReference type="Google" id="ProtNLM"/>
    </source>
</evidence>
<dbReference type="RefSeq" id="WP_012615869.1">
    <property type="nucleotide sequence ID" value="NC_011831.1"/>
</dbReference>
<dbReference type="eggNOG" id="COG1287">
    <property type="taxonomic scope" value="Bacteria"/>
</dbReference>
<evidence type="ECO:0000256" key="1">
    <source>
        <dbReference type="ARBA" id="ARBA00004651"/>
    </source>
</evidence>
<name>B8G497_CHLAD</name>
<keyword evidence="5 8" id="KW-0812">Transmembrane</keyword>
<evidence type="ECO:0000256" key="4">
    <source>
        <dbReference type="ARBA" id="ARBA00022679"/>
    </source>
</evidence>
<feature type="transmembrane region" description="Helical" evidence="8">
    <location>
        <begin position="138"/>
        <end position="165"/>
    </location>
</feature>
<evidence type="ECO:0000256" key="2">
    <source>
        <dbReference type="ARBA" id="ARBA00022475"/>
    </source>
</evidence>
<feature type="transmembrane region" description="Helical" evidence="8">
    <location>
        <begin position="252"/>
        <end position="271"/>
    </location>
</feature>
<proteinExistence type="predicted"/>
<evidence type="ECO:0000256" key="5">
    <source>
        <dbReference type="ARBA" id="ARBA00022692"/>
    </source>
</evidence>
<keyword evidence="2" id="KW-1003">Cell membrane</keyword>